<dbReference type="EMBL" id="MVGT01000777">
    <property type="protein sequence ID" value="OVA15423.1"/>
    <property type="molecule type" value="Genomic_DNA"/>
</dbReference>
<protein>
    <submittedName>
        <fullName evidence="1">Uncharacterized protein</fullName>
    </submittedName>
</protein>
<name>A0A200QY62_MACCD</name>
<organism evidence="1 2">
    <name type="scientific">Macleaya cordata</name>
    <name type="common">Five-seeded plume-poppy</name>
    <name type="synonym">Bocconia cordata</name>
    <dbReference type="NCBI Taxonomy" id="56857"/>
    <lineage>
        <taxon>Eukaryota</taxon>
        <taxon>Viridiplantae</taxon>
        <taxon>Streptophyta</taxon>
        <taxon>Embryophyta</taxon>
        <taxon>Tracheophyta</taxon>
        <taxon>Spermatophyta</taxon>
        <taxon>Magnoliopsida</taxon>
        <taxon>Ranunculales</taxon>
        <taxon>Papaveraceae</taxon>
        <taxon>Papaveroideae</taxon>
        <taxon>Macleaya</taxon>
    </lineage>
</organism>
<evidence type="ECO:0000313" key="2">
    <source>
        <dbReference type="Proteomes" id="UP000195402"/>
    </source>
</evidence>
<keyword evidence="2" id="KW-1185">Reference proteome</keyword>
<evidence type="ECO:0000313" key="1">
    <source>
        <dbReference type="EMBL" id="OVA15423.1"/>
    </source>
</evidence>
<proteinExistence type="predicted"/>
<comment type="caution">
    <text evidence="1">The sequence shown here is derived from an EMBL/GenBank/DDBJ whole genome shotgun (WGS) entry which is preliminary data.</text>
</comment>
<dbReference type="InParanoid" id="A0A200QY62"/>
<dbReference type="Proteomes" id="UP000195402">
    <property type="component" value="Unassembled WGS sequence"/>
</dbReference>
<gene>
    <name evidence="1" type="ORF">BVC80_1553g15</name>
</gene>
<accession>A0A200QY62</accession>
<dbReference type="AlphaFoldDB" id="A0A200QY62"/>
<sequence>MAGNVRIREEDGKSGVFFSLYVLSTNVQYHVLSPFLFLHWRYGSDLDCKISGQWGNISRLNVTTSQRVNRRGRLGLRPKGAGY</sequence>
<reference evidence="1 2" key="1">
    <citation type="journal article" date="2017" name="Mol. Plant">
        <title>The Genome of Medicinal Plant Macleaya cordata Provides New Insights into Benzylisoquinoline Alkaloids Metabolism.</title>
        <authorList>
            <person name="Liu X."/>
            <person name="Liu Y."/>
            <person name="Huang P."/>
            <person name="Ma Y."/>
            <person name="Qing Z."/>
            <person name="Tang Q."/>
            <person name="Cao H."/>
            <person name="Cheng P."/>
            <person name="Zheng Y."/>
            <person name="Yuan Z."/>
            <person name="Zhou Y."/>
            <person name="Liu J."/>
            <person name="Tang Z."/>
            <person name="Zhuo Y."/>
            <person name="Zhang Y."/>
            <person name="Yu L."/>
            <person name="Huang J."/>
            <person name="Yang P."/>
            <person name="Peng Q."/>
            <person name="Zhang J."/>
            <person name="Jiang W."/>
            <person name="Zhang Z."/>
            <person name="Lin K."/>
            <person name="Ro D.K."/>
            <person name="Chen X."/>
            <person name="Xiong X."/>
            <person name="Shang Y."/>
            <person name="Huang S."/>
            <person name="Zeng J."/>
        </authorList>
    </citation>
    <scope>NUCLEOTIDE SEQUENCE [LARGE SCALE GENOMIC DNA]</scope>
    <source>
        <strain evidence="2">cv. BLH2017</strain>
        <tissue evidence="1">Root</tissue>
    </source>
</reference>